<keyword evidence="2" id="KW-0808">Transferase</keyword>
<dbReference type="Gene3D" id="3.40.50.2000">
    <property type="entry name" value="Glycogen Phosphorylase B"/>
    <property type="match status" value="1"/>
</dbReference>
<gene>
    <name evidence="2" type="primary">mshA</name>
    <name evidence="2" type="ORF">BACERE00191_00868</name>
</gene>
<dbReference type="RefSeq" id="WP_074567506.1">
    <property type="nucleotide sequence ID" value="NZ_CP093424.1"/>
</dbReference>
<dbReference type="AlphaFoldDB" id="A0A1Y5YZ04"/>
<evidence type="ECO:0000313" key="3">
    <source>
        <dbReference type="Proteomes" id="UP000194499"/>
    </source>
</evidence>
<organism evidence="2 3">
    <name type="scientific">Bacillus pacificus</name>
    <dbReference type="NCBI Taxonomy" id="2026187"/>
    <lineage>
        <taxon>Bacteria</taxon>
        <taxon>Bacillati</taxon>
        <taxon>Bacillota</taxon>
        <taxon>Bacilli</taxon>
        <taxon>Bacillales</taxon>
        <taxon>Bacillaceae</taxon>
        <taxon>Bacillus</taxon>
        <taxon>Bacillus cereus group</taxon>
    </lineage>
</organism>
<keyword evidence="2" id="KW-0328">Glycosyltransferase</keyword>
<dbReference type="SUPFAM" id="SSF53756">
    <property type="entry name" value="UDP-Glycosyltransferase/glycogen phosphorylase"/>
    <property type="match status" value="1"/>
</dbReference>
<accession>A0A3P1BKD9</accession>
<dbReference type="Pfam" id="PF00534">
    <property type="entry name" value="Glycos_transf_1"/>
    <property type="match status" value="1"/>
</dbReference>
<dbReference type="PANTHER" id="PTHR12526">
    <property type="entry name" value="GLYCOSYLTRANSFERASE"/>
    <property type="match status" value="1"/>
</dbReference>
<evidence type="ECO:0000313" key="2">
    <source>
        <dbReference type="EMBL" id="SMD73552.1"/>
    </source>
</evidence>
<dbReference type="Proteomes" id="UP000194499">
    <property type="component" value="Unassembled WGS sequence"/>
</dbReference>
<dbReference type="GO" id="GO:0102710">
    <property type="term" value="F:D-inositol-3-phosphate glycosyltransferase activity"/>
    <property type="evidence" value="ECO:0007669"/>
    <property type="project" value="UniProtKB-EC"/>
</dbReference>
<reference evidence="3" key="1">
    <citation type="submission" date="2017-04" db="EMBL/GenBank/DDBJ databases">
        <authorList>
            <person name="Criscuolo A."/>
        </authorList>
    </citation>
    <scope>NUCLEOTIDE SEQUENCE [LARGE SCALE GENOMIC DNA]</scope>
</reference>
<dbReference type="EC" id="2.4.1.250" evidence="2"/>
<dbReference type="EMBL" id="FWZB01000023">
    <property type="protein sequence ID" value="SMD73552.1"/>
    <property type="molecule type" value="Genomic_DNA"/>
</dbReference>
<protein>
    <submittedName>
        <fullName evidence="2">D-inositol-3-phosphate glycosyltransferase</fullName>
        <ecNumber evidence="2">2.4.1.250</ecNumber>
    </submittedName>
</protein>
<name>A0A1Y5YZ04_9BACI</name>
<sequence>MKVGYVSSKYPEIRNIIGKVEDVDYIYDKNNNWFSLKNKINSQLKIFGRAHKGVRNTFNHRSIFRRKDIDLYHFFNLVSSSDVIYITSFESFVPRRDEFFFSYLTSNSHDHLKEELLQTELSVLTSDNCKKIVSLSENAKKIQVNLLEKSNLEKQREVQNKIVVIHPPQSLIVESYEEKSVDELVIKFIFIGRHFFRKGGYEVTRAFDEICNKEPNIKAELILVGDIEAYEDNTKPVTRQEIDEIKQIIQKNNRIIHYKELSHIEIVNLLQKSHVGLLPSWSDTYGYSVLEMQAAGVPVITTNIRALPEINSEEVGWMINLPLSNTGEAEYVGVEARSFIRKKLINDLENIIESIVVDRDVIKEKGIKCLERIREEHCPVKYGKQMKKLYLESLD</sequence>
<proteinExistence type="predicted"/>
<evidence type="ECO:0000259" key="1">
    <source>
        <dbReference type="Pfam" id="PF00534"/>
    </source>
</evidence>
<dbReference type="CDD" id="cd03801">
    <property type="entry name" value="GT4_PimA-like"/>
    <property type="match status" value="1"/>
</dbReference>
<dbReference type="InterPro" id="IPR001296">
    <property type="entry name" value="Glyco_trans_1"/>
</dbReference>
<feature type="domain" description="Glycosyl transferase family 1" evidence="1">
    <location>
        <begin position="186"/>
        <end position="319"/>
    </location>
</feature>
<dbReference type="PANTHER" id="PTHR12526:SF630">
    <property type="entry name" value="GLYCOSYLTRANSFERASE"/>
    <property type="match status" value="1"/>
</dbReference>
<accession>A0A1Y5YZ04</accession>